<dbReference type="InterPro" id="IPR011009">
    <property type="entry name" value="Kinase-like_dom_sf"/>
</dbReference>
<dbReference type="EMBL" id="JBICCN010000232">
    <property type="protein sequence ID" value="KAL3085352.1"/>
    <property type="molecule type" value="Genomic_DNA"/>
</dbReference>
<comment type="caution">
    <text evidence="2">The sequence shown here is derived from an EMBL/GenBank/DDBJ whole genome shotgun (WGS) entry which is preliminary data.</text>
</comment>
<evidence type="ECO:0000259" key="1">
    <source>
        <dbReference type="PROSITE" id="PS50011"/>
    </source>
</evidence>
<gene>
    <name evidence="2" type="ORF">niasHS_010421</name>
</gene>
<dbReference type="InterPro" id="IPR000719">
    <property type="entry name" value="Prot_kinase_dom"/>
</dbReference>
<organism evidence="2 3">
    <name type="scientific">Heterodera schachtii</name>
    <name type="common">Sugarbeet cyst nematode worm</name>
    <name type="synonym">Tylenchus schachtii</name>
    <dbReference type="NCBI Taxonomy" id="97005"/>
    <lineage>
        <taxon>Eukaryota</taxon>
        <taxon>Metazoa</taxon>
        <taxon>Ecdysozoa</taxon>
        <taxon>Nematoda</taxon>
        <taxon>Chromadorea</taxon>
        <taxon>Rhabditida</taxon>
        <taxon>Tylenchina</taxon>
        <taxon>Tylenchomorpha</taxon>
        <taxon>Tylenchoidea</taxon>
        <taxon>Heteroderidae</taxon>
        <taxon>Heteroderinae</taxon>
        <taxon>Heterodera</taxon>
    </lineage>
</organism>
<dbReference type="SUPFAM" id="SSF56112">
    <property type="entry name" value="Protein kinase-like (PK-like)"/>
    <property type="match status" value="1"/>
</dbReference>
<protein>
    <recommendedName>
        <fullName evidence="1">Protein kinase domain-containing protein</fullName>
    </recommendedName>
</protein>
<dbReference type="PROSITE" id="PS50011">
    <property type="entry name" value="PROTEIN_KINASE_DOM"/>
    <property type="match status" value="1"/>
</dbReference>
<name>A0ABD2J3R2_HETSC</name>
<evidence type="ECO:0000313" key="3">
    <source>
        <dbReference type="Proteomes" id="UP001620645"/>
    </source>
</evidence>
<accession>A0ABD2J3R2</accession>
<evidence type="ECO:0000313" key="2">
    <source>
        <dbReference type="EMBL" id="KAL3085352.1"/>
    </source>
</evidence>
<dbReference type="PANTHER" id="PTHR44167:SF24">
    <property type="entry name" value="SERINE_THREONINE-PROTEIN KINASE CHK2"/>
    <property type="match status" value="1"/>
</dbReference>
<keyword evidence="3" id="KW-1185">Reference proteome</keyword>
<dbReference type="Pfam" id="PF00069">
    <property type="entry name" value="Pkinase"/>
    <property type="match status" value="1"/>
</dbReference>
<dbReference type="PANTHER" id="PTHR44167">
    <property type="entry name" value="OVARIAN-SPECIFIC SERINE/THREONINE-PROTEIN KINASE LOK-RELATED"/>
    <property type="match status" value="1"/>
</dbReference>
<feature type="domain" description="Protein kinase" evidence="1">
    <location>
        <begin position="1"/>
        <end position="219"/>
    </location>
</feature>
<proteinExistence type="predicted"/>
<sequence length="320" mass="36631">MKANRISQEEFKGMLKDTMRTLVEFHQVGIHLDFKPQNVIVVESIEKVKSFKLIDFDASIVYLDEHKKGKGTKKSLHYTERFAAPELFQELSSNDSFVEVTPKMDIWPAGITIFQMAFSKVRQFNSPFHKMVAVELFCCVKLKPDTELLSRIKNLELQEVNAHVGSEEWWKTYWQMIGDMLTVWHEMPEIVFLSKNMLSIEPEKRMAAKGIIDYLEGKLAVRQLRTGNCGSYICGRQLRTTIAADNCGSYICGRQLRTTIAADNCGSYICGRQLGTTIAVRTFADDNCGLYICGPYFCQKINWKGGPRQYDPFRITNSKT</sequence>
<dbReference type="Gene3D" id="1.10.510.10">
    <property type="entry name" value="Transferase(Phosphotransferase) domain 1"/>
    <property type="match status" value="1"/>
</dbReference>
<reference evidence="2 3" key="1">
    <citation type="submission" date="2024-10" db="EMBL/GenBank/DDBJ databases">
        <authorList>
            <person name="Kim D."/>
        </authorList>
    </citation>
    <scope>NUCLEOTIDE SEQUENCE [LARGE SCALE GENOMIC DNA]</scope>
    <source>
        <strain evidence="2">Taebaek</strain>
    </source>
</reference>
<dbReference type="Proteomes" id="UP001620645">
    <property type="component" value="Unassembled WGS sequence"/>
</dbReference>
<dbReference type="AlphaFoldDB" id="A0ABD2J3R2"/>